<feature type="repeat" description="TPR" evidence="3">
    <location>
        <begin position="98"/>
        <end position="131"/>
    </location>
</feature>
<dbReference type="SUPFAM" id="SSF48452">
    <property type="entry name" value="TPR-like"/>
    <property type="match status" value="1"/>
</dbReference>
<keyword evidence="5" id="KW-1185">Reference proteome</keyword>
<evidence type="ECO:0000313" key="5">
    <source>
        <dbReference type="Proteomes" id="UP001466331"/>
    </source>
</evidence>
<dbReference type="InterPro" id="IPR019734">
    <property type="entry name" value="TPR_rpt"/>
</dbReference>
<dbReference type="EMBL" id="JBCHKQ010000003">
    <property type="protein sequence ID" value="MEM5948375.1"/>
    <property type="molecule type" value="Genomic_DNA"/>
</dbReference>
<gene>
    <name evidence="4" type="ORF">WKV44_07440</name>
</gene>
<accession>A0ABU9UCI4</accession>
<dbReference type="RefSeq" id="WP_420069825.1">
    <property type="nucleotide sequence ID" value="NZ_JBCHKQ010000003.1"/>
</dbReference>
<name>A0ABU9UCI4_9SPIR</name>
<keyword evidence="1" id="KW-0677">Repeat</keyword>
<evidence type="ECO:0000256" key="2">
    <source>
        <dbReference type="ARBA" id="ARBA00022803"/>
    </source>
</evidence>
<sequence length="199" mass="23109">MAKYIRASFKFIILFSLICIFPSCQIAKESYMMTRGYLAFTRGDYQDALLSYLDIENITSDYHMLSYNIGVIYQALDQEKSLKKWLEAEKSDNAAIKVSALYNIGLYYYNSGKYQEAYTYFLQALKISPADMDIKINLELAYQRLIAISGTTSSADVENKKQKTRRSENSYILQYLKKKEQDRWKSGELTPDVNTSNDW</sequence>
<dbReference type="PROSITE" id="PS50005">
    <property type="entry name" value="TPR"/>
    <property type="match status" value="1"/>
</dbReference>
<evidence type="ECO:0000256" key="1">
    <source>
        <dbReference type="ARBA" id="ARBA00022737"/>
    </source>
</evidence>
<comment type="caution">
    <text evidence="4">The sequence shown here is derived from an EMBL/GenBank/DDBJ whole genome shotgun (WGS) entry which is preliminary data.</text>
</comment>
<evidence type="ECO:0000256" key="3">
    <source>
        <dbReference type="PROSITE-ProRule" id="PRU00339"/>
    </source>
</evidence>
<organism evidence="4 5">
    <name type="scientific">Rarispira pelagica</name>
    <dbReference type="NCBI Taxonomy" id="3141764"/>
    <lineage>
        <taxon>Bacteria</taxon>
        <taxon>Pseudomonadati</taxon>
        <taxon>Spirochaetota</taxon>
        <taxon>Spirochaetia</taxon>
        <taxon>Winmispirales</taxon>
        <taxon>Winmispiraceae</taxon>
        <taxon>Rarispira</taxon>
    </lineage>
</organism>
<reference evidence="4 5" key="1">
    <citation type="submission" date="2024-03" db="EMBL/GenBank/DDBJ databases">
        <title>Ignisphaera cupida sp. nov., a hyperthermophilic hydrolytic archaeon from a hot spring of Kamchatka, and proposal of Ignisphaeraceae fam. nov.</title>
        <authorList>
            <person name="Podosokorskaya O.A."/>
            <person name="Elcheninov A.G."/>
            <person name="Maltseva A.I."/>
            <person name="Zayulina K.S."/>
            <person name="Novikov A."/>
            <person name="Merkel A.Y."/>
        </authorList>
    </citation>
    <scope>NUCLEOTIDE SEQUENCE [LARGE SCALE GENOMIC DNA]</scope>
    <source>
        <strain evidence="4 5">38H-sp</strain>
    </source>
</reference>
<dbReference type="InterPro" id="IPR011990">
    <property type="entry name" value="TPR-like_helical_dom_sf"/>
</dbReference>
<protein>
    <submittedName>
        <fullName evidence="4">Tetratricopeptide repeat protein</fullName>
    </submittedName>
</protein>
<dbReference type="InterPro" id="IPR013105">
    <property type="entry name" value="TPR_2"/>
</dbReference>
<dbReference type="SMART" id="SM00028">
    <property type="entry name" value="TPR"/>
    <property type="match status" value="2"/>
</dbReference>
<dbReference type="PROSITE" id="PS50293">
    <property type="entry name" value="TPR_REGION"/>
    <property type="match status" value="1"/>
</dbReference>
<proteinExistence type="predicted"/>
<dbReference type="Proteomes" id="UP001466331">
    <property type="component" value="Unassembled WGS sequence"/>
</dbReference>
<evidence type="ECO:0000313" key="4">
    <source>
        <dbReference type="EMBL" id="MEM5948375.1"/>
    </source>
</evidence>
<keyword evidence="2 3" id="KW-0802">TPR repeat</keyword>
<dbReference type="Pfam" id="PF07719">
    <property type="entry name" value="TPR_2"/>
    <property type="match status" value="1"/>
</dbReference>
<dbReference type="Gene3D" id="1.25.40.10">
    <property type="entry name" value="Tetratricopeptide repeat domain"/>
    <property type="match status" value="1"/>
</dbReference>